<dbReference type="Proteomes" id="UP001628220">
    <property type="component" value="Unassembled WGS sequence"/>
</dbReference>
<feature type="domain" description="Outer membrane protein beta-barrel" evidence="1">
    <location>
        <begin position="28"/>
        <end position="161"/>
    </location>
</feature>
<sequence>MHTQDLAITNSGAHAEGEVVQYGTVAMYSPGFSVGIIGNWAPIIGLDIRFIPTLHLGERAITFTDLTEGEEGLHKERFGLRSNMIEFPLMIKYSARRLNNVRPYVTGGIYGSIMIGQKRNPEIKFNLFDYGLKIGFGCDFYLPFFKLSPELCFNFGLSDVITHKREDMIDDSRIRYTNALSKALGRMIILTFNFE</sequence>
<dbReference type="EMBL" id="BAAFSF010000002">
    <property type="protein sequence ID" value="GAB1251816.1"/>
    <property type="molecule type" value="Genomic_DNA"/>
</dbReference>
<comment type="caution">
    <text evidence="2">The sequence shown here is derived from an EMBL/GenBank/DDBJ whole genome shotgun (WGS) entry which is preliminary data.</text>
</comment>
<evidence type="ECO:0000313" key="2">
    <source>
        <dbReference type="EMBL" id="GAB1251816.1"/>
    </source>
</evidence>
<dbReference type="Pfam" id="PF13568">
    <property type="entry name" value="OMP_b-brl_2"/>
    <property type="match status" value="1"/>
</dbReference>
<accession>A0ABQ0E2A8</accession>
<name>A0ABQ0E2A8_9PORP</name>
<dbReference type="InterPro" id="IPR025665">
    <property type="entry name" value="Beta-barrel_OMP_2"/>
</dbReference>
<evidence type="ECO:0000259" key="1">
    <source>
        <dbReference type="Pfam" id="PF13568"/>
    </source>
</evidence>
<evidence type="ECO:0000313" key="3">
    <source>
        <dbReference type="Proteomes" id="UP001628220"/>
    </source>
</evidence>
<proteinExistence type="predicted"/>
<keyword evidence="3" id="KW-1185">Reference proteome</keyword>
<organism evidence="2 3">
    <name type="scientific">Porphyromonas miyakawae</name>
    <dbReference type="NCBI Taxonomy" id="3137470"/>
    <lineage>
        <taxon>Bacteria</taxon>
        <taxon>Pseudomonadati</taxon>
        <taxon>Bacteroidota</taxon>
        <taxon>Bacteroidia</taxon>
        <taxon>Bacteroidales</taxon>
        <taxon>Porphyromonadaceae</taxon>
        <taxon>Porphyromonas</taxon>
    </lineage>
</organism>
<gene>
    <name evidence="2" type="ORF">Tsumi_09210</name>
</gene>
<reference evidence="2 3" key="1">
    <citation type="journal article" date="2025" name="Int. J. Syst. Evol. Microbiol.">
        <title>Desulfovibrio falkowii sp. nov., Porphyromonas miyakawae sp. nov., Mediterraneibacter flintii sp. nov. and Owariibacterium komagatae gen. nov., sp. nov., isolated from human faeces.</title>
        <authorList>
            <person name="Hamaguchi T."/>
            <person name="Ohara M."/>
            <person name="Hisatomi A."/>
            <person name="Sekiguchi K."/>
            <person name="Takeda J.I."/>
            <person name="Ueyama J."/>
            <person name="Ito M."/>
            <person name="Nishiwaki H."/>
            <person name="Ogi T."/>
            <person name="Hirayama M."/>
            <person name="Ohkuma M."/>
            <person name="Sakamoto M."/>
            <person name="Ohno K."/>
        </authorList>
    </citation>
    <scope>NUCLEOTIDE SEQUENCE [LARGE SCALE GENOMIC DNA]</scope>
    <source>
        <strain evidence="2 3">13CB11C</strain>
    </source>
</reference>
<protein>
    <recommendedName>
        <fullName evidence="1">Outer membrane protein beta-barrel domain-containing protein</fullName>
    </recommendedName>
</protein>